<gene>
    <name evidence="1" type="ORF">METZ01_LOCUS281339</name>
</gene>
<reference evidence="1" key="1">
    <citation type="submission" date="2018-05" db="EMBL/GenBank/DDBJ databases">
        <authorList>
            <person name="Lanie J.A."/>
            <person name="Ng W.-L."/>
            <person name="Kazmierczak K.M."/>
            <person name="Andrzejewski T.M."/>
            <person name="Davidsen T.M."/>
            <person name="Wayne K.J."/>
            <person name="Tettelin H."/>
            <person name="Glass J.I."/>
            <person name="Rusch D."/>
            <person name="Podicherti R."/>
            <person name="Tsui H.-C.T."/>
            <person name="Winkler M.E."/>
        </authorList>
    </citation>
    <scope>NUCLEOTIDE SEQUENCE</scope>
</reference>
<evidence type="ECO:0008006" key="2">
    <source>
        <dbReference type="Google" id="ProtNLM"/>
    </source>
</evidence>
<dbReference type="EMBL" id="UINC01083105">
    <property type="protein sequence ID" value="SVC28485.1"/>
    <property type="molecule type" value="Genomic_DNA"/>
</dbReference>
<proteinExistence type="predicted"/>
<protein>
    <recommendedName>
        <fullName evidence="2">Phosphoribosylanthranilate isomerase</fullName>
    </recommendedName>
</protein>
<evidence type="ECO:0000313" key="1">
    <source>
        <dbReference type="EMBL" id="SVC28485.1"/>
    </source>
</evidence>
<organism evidence="1">
    <name type="scientific">marine metagenome</name>
    <dbReference type="NCBI Taxonomy" id="408172"/>
    <lineage>
        <taxon>unclassified sequences</taxon>
        <taxon>metagenomes</taxon>
        <taxon>ecological metagenomes</taxon>
    </lineage>
</organism>
<feature type="non-terminal residue" evidence="1">
    <location>
        <position position="38"/>
    </location>
</feature>
<accession>A0A382KY67</accession>
<name>A0A382KY67_9ZZZZ</name>
<dbReference type="AlphaFoldDB" id="A0A382KY67"/>
<sequence>MEAKICGVKDEIILNFILSHPNPPYFVGFIVNYNKSKR</sequence>